<keyword evidence="4 5" id="KW-0143">Chaperone</keyword>
<dbReference type="InterPro" id="IPR011033">
    <property type="entry name" value="PRC_barrel-like_sf"/>
</dbReference>
<gene>
    <name evidence="5 8" type="primary">rimM</name>
    <name evidence="8" type="ORF">NBH00_17185</name>
</gene>
<feature type="domain" description="RimM N-terminal" evidence="6">
    <location>
        <begin position="11"/>
        <end position="87"/>
    </location>
</feature>
<dbReference type="InterPro" id="IPR002676">
    <property type="entry name" value="RimM_N"/>
</dbReference>
<keyword evidence="9" id="KW-1185">Reference proteome</keyword>
<proteinExistence type="inferred from homology"/>
<dbReference type="SUPFAM" id="SSF50447">
    <property type="entry name" value="Translation proteins"/>
    <property type="match status" value="1"/>
</dbReference>
<dbReference type="PANTHER" id="PTHR33692">
    <property type="entry name" value="RIBOSOME MATURATION FACTOR RIMM"/>
    <property type="match status" value="1"/>
</dbReference>
<feature type="domain" description="Ribosome maturation factor RimM PRC barrel" evidence="7">
    <location>
        <begin position="100"/>
        <end position="165"/>
    </location>
</feature>
<evidence type="ECO:0000259" key="7">
    <source>
        <dbReference type="Pfam" id="PF24986"/>
    </source>
</evidence>
<evidence type="ECO:0000313" key="9">
    <source>
        <dbReference type="Proteomes" id="UP001056035"/>
    </source>
</evidence>
<dbReference type="EMBL" id="CP098502">
    <property type="protein sequence ID" value="UTI63087.1"/>
    <property type="molecule type" value="Genomic_DNA"/>
</dbReference>
<comment type="function">
    <text evidence="5">An accessory protein needed during the final step in the assembly of 30S ribosomal subunit, possibly for assembly of the head region. Essential for efficient processing of 16S rRNA. May be needed both before and after RbfA during the maturation of 16S rRNA. It has affinity for free ribosomal 30S subunits but not for 70S ribosomes.</text>
</comment>
<dbReference type="NCBIfam" id="TIGR02273">
    <property type="entry name" value="16S_RimM"/>
    <property type="match status" value="1"/>
</dbReference>
<evidence type="ECO:0000256" key="4">
    <source>
        <dbReference type="ARBA" id="ARBA00023186"/>
    </source>
</evidence>
<evidence type="ECO:0000256" key="3">
    <source>
        <dbReference type="ARBA" id="ARBA00022552"/>
    </source>
</evidence>
<comment type="subunit">
    <text evidence="5">Binds ribosomal protein uS19.</text>
</comment>
<protein>
    <recommendedName>
        <fullName evidence="5">Ribosome maturation factor RimM</fullName>
    </recommendedName>
</protein>
<reference evidence="8 9" key="1">
    <citation type="submission" date="2022-06" db="EMBL/GenBank/DDBJ databases">
        <title>Paraconexibacter antarcticus.</title>
        <authorList>
            <person name="Kim C.S."/>
        </authorList>
    </citation>
    <scope>NUCLEOTIDE SEQUENCE [LARGE SCALE GENOMIC DNA]</scope>
    <source>
        <strain evidence="8 9">02-257</strain>
    </source>
</reference>
<dbReference type="Pfam" id="PF24986">
    <property type="entry name" value="PRC_RimM"/>
    <property type="match status" value="1"/>
</dbReference>
<keyword evidence="3 5" id="KW-0698">rRNA processing</keyword>
<dbReference type="Proteomes" id="UP001056035">
    <property type="component" value="Chromosome"/>
</dbReference>
<dbReference type="InterPro" id="IPR009000">
    <property type="entry name" value="Transl_B-barrel_sf"/>
</dbReference>
<dbReference type="InterPro" id="IPR011961">
    <property type="entry name" value="RimM"/>
</dbReference>
<comment type="domain">
    <text evidence="5">The PRC barrel domain binds ribosomal protein uS19.</text>
</comment>
<dbReference type="PANTHER" id="PTHR33692:SF1">
    <property type="entry name" value="RIBOSOME MATURATION FACTOR RIMM"/>
    <property type="match status" value="1"/>
</dbReference>
<evidence type="ECO:0000259" key="6">
    <source>
        <dbReference type="Pfam" id="PF01782"/>
    </source>
</evidence>
<evidence type="ECO:0000256" key="5">
    <source>
        <dbReference type="HAMAP-Rule" id="MF_00014"/>
    </source>
</evidence>
<dbReference type="InterPro" id="IPR036976">
    <property type="entry name" value="RimM_N_sf"/>
</dbReference>
<comment type="subcellular location">
    <subcellularLocation>
        <location evidence="5">Cytoplasm</location>
    </subcellularLocation>
</comment>
<dbReference type="InterPro" id="IPR056792">
    <property type="entry name" value="PRC_RimM"/>
</dbReference>
<sequence length="171" mass="18003">MSTPASEWLEAGRVGRPHGLDGSFYVTGPRPALLRAGEVVRVGTGEDEAEIVRRSGTDAKPILRLAGVSDREAVEAIRGQALLVPRAAAAPLAEDEWYATDLVGCAVVDLEAGVEVGHVNELLGLPSCEALVVPRTDGGPDRLIPLVKDCVRSVDVASSRIDINLAFLGED</sequence>
<keyword evidence="2 5" id="KW-0690">Ribosome biogenesis</keyword>
<evidence type="ECO:0000256" key="1">
    <source>
        <dbReference type="ARBA" id="ARBA00022490"/>
    </source>
</evidence>
<name>A0ABY5DQQ2_9ACTN</name>
<dbReference type="HAMAP" id="MF_00014">
    <property type="entry name" value="Ribosome_mat_RimM"/>
    <property type="match status" value="1"/>
</dbReference>
<organism evidence="8 9">
    <name type="scientific">Paraconexibacter antarcticus</name>
    <dbReference type="NCBI Taxonomy" id="2949664"/>
    <lineage>
        <taxon>Bacteria</taxon>
        <taxon>Bacillati</taxon>
        <taxon>Actinomycetota</taxon>
        <taxon>Thermoleophilia</taxon>
        <taxon>Solirubrobacterales</taxon>
        <taxon>Paraconexibacteraceae</taxon>
        <taxon>Paraconexibacter</taxon>
    </lineage>
</organism>
<keyword evidence="1 5" id="KW-0963">Cytoplasm</keyword>
<accession>A0ABY5DQQ2</accession>
<dbReference type="RefSeq" id="WP_254569821.1">
    <property type="nucleotide sequence ID" value="NZ_CP098502.1"/>
</dbReference>
<dbReference type="Gene3D" id="2.40.30.60">
    <property type="entry name" value="RimM"/>
    <property type="match status" value="1"/>
</dbReference>
<evidence type="ECO:0000313" key="8">
    <source>
        <dbReference type="EMBL" id="UTI63087.1"/>
    </source>
</evidence>
<evidence type="ECO:0000256" key="2">
    <source>
        <dbReference type="ARBA" id="ARBA00022517"/>
    </source>
</evidence>
<dbReference type="Gene3D" id="2.30.30.240">
    <property type="entry name" value="PRC-barrel domain"/>
    <property type="match status" value="1"/>
</dbReference>
<dbReference type="Pfam" id="PF01782">
    <property type="entry name" value="RimM"/>
    <property type="match status" value="1"/>
</dbReference>
<dbReference type="SUPFAM" id="SSF50346">
    <property type="entry name" value="PRC-barrel domain"/>
    <property type="match status" value="1"/>
</dbReference>
<comment type="similarity">
    <text evidence="5">Belongs to the RimM family.</text>
</comment>